<dbReference type="AlphaFoldDB" id="A0A1H2XIC5"/>
<dbReference type="STRING" id="89784.SAMN04489725_1211"/>
<dbReference type="EMBL" id="FNOJ01000021">
    <property type="protein sequence ID" value="SDW92418.1"/>
    <property type="molecule type" value="Genomic_DNA"/>
</dbReference>
<proteinExistence type="predicted"/>
<feature type="non-terminal residue" evidence="1">
    <location>
        <position position="32"/>
    </location>
</feature>
<evidence type="ECO:0000313" key="1">
    <source>
        <dbReference type="EMBL" id="SDW92418.1"/>
    </source>
</evidence>
<reference evidence="2" key="1">
    <citation type="submission" date="2016-10" db="EMBL/GenBank/DDBJ databases">
        <authorList>
            <person name="Varghese N."/>
        </authorList>
    </citation>
    <scope>NUCLEOTIDE SEQUENCE [LARGE SCALE GENOMIC DNA]</scope>
    <source>
        <strain evidence="2">DSM 12489</strain>
    </source>
</reference>
<keyword evidence="2" id="KW-1185">Reference proteome</keyword>
<gene>
    <name evidence="1" type="ORF">SAMN04489725_1211</name>
</gene>
<protein>
    <submittedName>
        <fullName evidence="1">Uncharacterized protein</fullName>
    </submittedName>
</protein>
<name>A0A1H2XIC5_9BACL</name>
<sequence length="32" mass="3759">MSSWSFFKKRDTAALKRLGDLLFQKYVIAQPL</sequence>
<evidence type="ECO:0000313" key="2">
    <source>
        <dbReference type="Proteomes" id="UP000182589"/>
    </source>
</evidence>
<dbReference type="Proteomes" id="UP000182589">
    <property type="component" value="Unassembled WGS sequence"/>
</dbReference>
<organism evidence="1 2">
    <name type="scientific">Alicyclobacillus hesperidum</name>
    <dbReference type="NCBI Taxonomy" id="89784"/>
    <lineage>
        <taxon>Bacteria</taxon>
        <taxon>Bacillati</taxon>
        <taxon>Bacillota</taxon>
        <taxon>Bacilli</taxon>
        <taxon>Bacillales</taxon>
        <taxon>Alicyclobacillaceae</taxon>
        <taxon>Alicyclobacillus</taxon>
    </lineage>
</organism>
<accession>A0A1H2XIC5</accession>